<protein>
    <submittedName>
        <fullName evidence="3">FAD/NAD(P)-binding oxidoreductase</fullName>
        <ecNumber evidence="3">1.-.-.-</ecNumber>
    </submittedName>
</protein>
<dbReference type="InterPro" id="IPR015904">
    <property type="entry name" value="Sulphide_quinone_reductase"/>
</dbReference>
<dbReference type="NCBIfam" id="TIGR01409">
    <property type="entry name" value="TAT_signal_seq"/>
    <property type="match status" value="1"/>
</dbReference>
<dbReference type="InterPro" id="IPR019546">
    <property type="entry name" value="TAT_signal_bac_arc"/>
</dbReference>
<dbReference type="PANTHER" id="PTHR10632">
    <property type="entry name" value="SULFIDE:QUINONE OXIDOREDUCTASE"/>
    <property type="match status" value="1"/>
</dbReference>
<dbReference type="EC" id="1.-.-.-" evidence="3"/>
<evidence type="ECO:0000313" key="4">
    <source>
        <dbReference type="Proteomes" id="UP001241056"/>
    </source>
</evidence>
<organism evidence="3 4">
    <name type="scientific">Thiopseudomonas acetoxidans</name>
    <dbReference type="NCBI Taxonomy" id="3041622"/>
    <lineage>
        <taxon>Bacteria</taxon>
        <taxon>Pseudomonadati</taxon>
        <taxon>Pseudomonadota</taxon>
        <taxon>Gammaproteobacteria</taxon>
        <taxon>Pseudomonadales</taxon>
        <taxon>Pseudomonadaceae</taxon>
        <taxon>Thiopseudomonas</taxon>
    </lineage>
</organism>
<dbReference type="Pfam" id="PF07992">
    <property type="entry name" value="Pyr_redox_2"/>
    <property type="match status" value="1"/>
</dbReference>
<dbReference type="RefSeq" id="WP_289410344.1">
    <property type="nucleotide sequence ID" value="NZ_JAUCDY010000004.1"/>
</dbReference>
<proteinExistence type="predicted"/>
<keyword evidence="3" id="KW-0560">Oxidoreductase</keyword>
<dbReference type="InterPro" id="IPR023753">
    <property type="entry name" value="FAD/NAD-binding_dom"/>
</dbReference>
<reference evidence="3 4" key="1">
    <citation type="submission" date="2023-06" db="EMBL/GenBank/DDBJ databases">
        <title>Thiopseudomonas sp. CY1220 draft genome sequence.</title>
        <authorList>
            <person name="Zhao G."/>
            <person name="An M."/>
        </authorList>
    </citation>
    <scope>NUCLEOTIDE SEQUENCE [LARGE SCALE GENOMIC DNA]</scope>
    <source>
        <strain evidence="3 4">CY1220</strain>
    </source>
</reference>
<dbReference type="InterPro" id="IPR006311">
    <property type="entry name" value="TAT_signal"/>
</dbReference>
<sequence length="444" mass="48293">MTDFKDEKIVLSRRSFLAAGAAVTAAAGTGLSLSAPAQAAIKSNAHIVVVGSGLAGLGIVNRLRKQLDGAKITLVDAKKVHHYQPGFTLIATGIWPKEKVSDTNQELIPAGVEWIQEMAKEFKPDSNQVITDSGKVLKYDFLVVATGLHLDYNQIEGMDEKRIGSKGLTSVYHSPEMAEASWKSMDEFRKKGGKALMTLPGTPIKCAGAPLKMTFMLANRMEQSGTLADSEITFHSAGTTVFSVPVINQEVLDRWQKIGIPVNFQSKLVGIDIDAQRATFELADGSRVEEDYDFIHVPPPMRAPDSVKNSPLAWQEGPMAGGGWLEVDPGTLQHKRYANVFGAGDINGTGKGKTAATVKKSVPIIVDNLLSVMQGLEPKQIFDGYTSCPLLVREGAALLVEFDYKDNLTPSLPLVQPLQDSYFAWLLKYRLFKPSYMAVAKGRL</sequence>
<dbReference type="Gene3D" id="3.50.50.60">
    <property type="entry name" value="FAD/NAD(P)-binding domain"/>
    <property type="match status" value="2"/>
</dbReference>
<name>A0ABT7SQ68_9GAMM</name>
<dbReference type="InterPro" id="IPR036188">
    <property type="entry name" value="FAD/NAD-bd_sf"/>
</dbReference>
<keyword evidence="1" id="KW-0732">Signal</keyword>
<gene>
    <name evidence="3" type="ORF">QEZ41_05275</name>
</gene>
<comment type="caution">
    <text evidence="3">The sequence shown here is derived from an EMBL/GenBank/DDBJ whole genome shotgun (WGS) entry which is preliminary data.</text>
</comment>
<dbReference type="Proteomes" id="UP001241056">
    <property type="component" value="Unassembled WGS sequence"/>
</dbReference>
<dbReference type="SUPFAM" id="SSF51905">
    <property type="entry name" value="FAD/NAD(P)-binding domain"/>
    <property type="match status" value="2"/>
</dbReference>
<keyword evidence="4" id="KW-1185">Reference proteome</keyword>
<evidence type="ECO:0000259" key="2">
    <source>
        <dbReference type="Pfam" id="PF07992"/>
    </source>
</evidence>
<dbReference type="EMBL" id="JAUCDY010000004">
    <property type="protein sequence ID" value="MDM7857687.1"/>
    <property type="molecule type" value="Genomic_DNA"/>
</dbReference>
<evidence type="ECO:0000256" key="1">
    <source>
        <dbReference type="ARBA" id="ARBA00022729"/>
    </source>
</evidence>
<accession>A0ABT7SQ68</accession>
<feature type="domain" description="FAD/NAD(P)-binding" evidence="2">
    <location>
        <begin position="46"/>
        <end position="169"/>
    </location>
</feature>
<dbReference type="PROSITE" id="PS51318">
    <property type="entry name" value="TAT"/>
    <property type="match status" value="1"/>
</dbReference>
<dbReference type="PANTHER" id="PTHR10632:SF2">
    <property type="entry name" value="SULFIDE:QUINONE OXIDOREDUCTASE, MITOCHONDRIAL"/>
    <property type="match status" value="1"/>
</dbReference>
<evidence type="ECO:0000313" key="3">
    <source>
        <dbReference type="EMBL" id="MDM7857687.1"/>
    </source>
</evidence>
<dbReference type="GO" id="GO:0016491">
    <property type="term" value="F:oxidoreductase activity"/>
    <property type="evidence" value="ECO:0007669"/>
    <property type="project" value="UniProtKB-KW"/>
</dbReference>